<dbReference type="OrthoDB" id="3252362at2759"/>
<dbReference type="Pfam" id="PF18759">
    <property type="entry name" value="Plavaka"/>
    <property type="match status" value="1"/>
</dbReference>
<dbReference type="Proteomes" id="UP000297245">
    <property type="component" value="Unassembled WGS sequence"/>
</dbReference>
<reference evidence="1 2" key="1">
    <citation type="journal article" date="2019" name="Nat. Ecol. Evol.">
        <title>Megaphylogeny resolves global patterns of mushroom evolution.</title>
        <authorList>
            <person name="Varga T."/>
            <person name="Krizsan K."/>
            <person name="Foldi C."/>
            <person name="Dima B."/>
            <person name="Sanchez-Garcia M."/>
            <person name="Sanchez-Ramirez S."/>
            <person name="Szollosi G.J."/>
            <person name="Szarkandi J.G."/>
            <person name="Papp V."/>
            <person name="Albert L."/>
            <person name="Andreopoulos W."/>
            <person name="Angelini C."/>
            <person name="Antonin V."/>
            <person name="Barry K.W."/>
            <person name="Bougher N.L."/>
            <person name="Buchanan P."/>
            <person name="Buyck B."/>
            <person name="Bense V."/>
            <person name="Catcheside P."/>
            <person name="Chovatia M."/>
            <person name="Cooper J."/>
            <person name="Damon W."/>
            <person name="Desjardin D."/>
            <person name="Finy P."/>
            <person name="Geml J."/>
            <person name="Haridas S."/>
            <person name="Hughes K."/>
            <person name="Justo A."/>
            <person name="Karasinski D."/>
            <person name="Kautmanova I."/>
            <person name="Kiss B."/>
            <person name="Kocsube S."/>
            <person name="Kotiranta H."/>
            <person name="LaButti K.M."/>
            <person name="Lechner B.E."/>
            <person name="Liimatainen K."/>
            <person name="Lipzen A."/>
            <person name="Lukacs Z."/>
            <person name="Mihaltcheva S."/>
            <person name="Morgado L.N."/>
            <person name="Niskanen T."/>
            <person name="Noordeloos M.E."/>
            <person name="Ohm R.A."/>
            <person name="Ortiz-Santana B."/>
            <person name="Ovrebo C."/>
            <person name="Racz N."/>
            <person name="Riley R."/>
            <person name="Savchenko A."/>
            <person name="Shiryaev A."/>
            <person name="Soop K."/>
            <person name="Spirin V."/>
            <person name="Szebenyi C."/>
            <person name="Tomsovsky M."/>
            <person name="Tulloss R.E."/>
            <person name="Uehling J."/>
            <person name="Grigoriev I.V."/>
            <person name="Vagvolgyi C."/>
            <person name="Papp T."/>
            <person name="Martin F.M."/>
            <person name="Miettinen O."/>
            <person name="Hibbett D.S."/>
            <person name="Nagy L.G."/>
        </authorList>
    </citation>
    <scope>NUCLEOTIDE SEQUENCE [LARGE SCALE GENOMIC DNA]</scope>
    <source>
        <strain evidence="1 2">CBS 962.96</strain>
    </source>
</reference>
<dbReference type="AlphaFoldDB" id="A0A4S8KRZ6"/>
<gene>
    <name evidence="1" type="ORF">K435DRAFT_824095</name>
</gene>
<accession>A0A4S8KRZ6</accession>
<name>A0A4S8KRZ6_DENBC</name>
<evidence type="ECO:0000313" key="2">
    <source>
        <dbReference type="Proteomes" id="UP000297245"/>
    </source>
</evidence>
<organism evidence="1 2">
    <name type="scientific">Dendrothele bispora (strain CBS 962.96)</name>
    <dbReference type="NCBI Taxonomy" id="1314807"/>
    <lineage>
        <taxon>Eukaryota</taxon>
        <taxon>Fungi</taxon>
        <taxon>Dikarya</taxon>
        <taxon>Basidiomycota</taxon>
        <taxon>Agaricomycotina</taxon>
        <taxon>Agaricomycetes</taxon>
        <taxon>Agaricomycetidae</taxon>
        <taxon>Agaricales</taxon>
        <taxon>Agaricales incertae sedis</taxon>
        <taxon>Dendrothele</taxon>
    </lineage>
</organism>
<sequence length="804" mass="92289">MWAPFNSRMDWEIAQWAKMRGTGSTAFSDLLAIDGVHEALGLSYQNSDELHKIIDNDLPIQRPSFTRAEVVVAGEAFDLYKRDILECIRALYGSPEHAQYLCVAPERHYSDPDKTCRLYHDMHTGEWWWNTQKALEEQKPGATVVPVILSSDKTQITLFRNKSAYPVYLTIGNLPKEIRRKPSQQGQILLGYLPTTKLDHITNKASRRRTMANLFHACMSHLVSPLKTAGKEGTPMRSGDGVERRCHPILATYVADYPVLVTCAYYGDSPLCECPRDELGDYPCAYDYRNYHNAVQTIKLVGTDDWLGSCHRVNLKPVQHPFWEDLPYVDIFQCITPDVLHQLYQGVMKHLISWLTDICGANEIDARVRRLPLNHGIRHFHKGISTLSRVTGAEHKQICALLLGLIIDTPSISLHQSNKLISATRSLLDFLYLACYPVHSDNTLSSLEAALQDFHENKSIFITLGVREHFHFPKLHFLNHYIRAIQYYGTTDNYSTETTERLHIDFAKDAYRASNKKDEYVQMTKWLERREKIMHHSKYIEWRCSQPRDHRTLEDLQCPYEQKLTKYPTVKTITFSKLEDTGSKGYGAVKLQHALSIFIAQFRNPTLSAREVEEMSQFISLPFTSVPVWHQIKFVNPGLYGDMTLDVIKARPRQINSQNQVIRAAQFDTVLIQTTTNDPDKGYLNGMRVGRIRVIFSLPSKSVDRLFPANVSPPTHLAYVEWFSKFTRHPDPSSGMYRLKRQVMNNGTPSVSVVPVEMIKRSVHLFPKWGGTVPSEWTCENVLDICPNFLLNPFRDLHTYCNLL</sequence>
<evidence type="ECO:0000313" key="1">
    <source>
        <dbReference type="EMBL" id="THU78566.1"/>
    </source>
</evidence>
<dbReference type="InterPro" id="IPR041078">
    <property type="entry name" value="Plavaka"/>
</dbReference>
<proteinExistence type="predicted"/>
<dbReference type="EMBL" id="ML180172">
    <property type="protein sequence ID" value="THU78566.1"/>
    <property type="molecule type" value="Genomic_DNA"/>
</dbReference>
<protein>
    <submittedName>
        <fullName evidence="1">Uncharacterized protein</fullName>
    </submittedName>
</protein>
<keyword evidence="2" id="KW-1185">Reference proteome</keyword>